<proteinExistence type="predicted"/>
<reference evidence="1 2" key="1">
    <citation type="submission" date="2020-08" db="EMBL/GenBank/DDBJ databases">
        <title>Genomic Encyclopedia of Type Strains, Phase IV (KMG-V): Genome sequencing to study the core and pangenomes of soil and plant-associated prokaryotes.</title>
        <authorList>
            <person name="Whitman W."/>
        </authorList>
    </citation>
    <scope>NUCLEOTIDE SEQUENCE [LARGE SCALE GENOMIC DNA]</scope>
    <source>
        <strain evidence="1 2">SEMIA 4011</strain>
    </source>
</reference>
<gene>
    <name evidence="1" type="ORF">GGE66_005605</name>
</gene>
<sequence>MFWDMATKYQPLYTWRGTKLDESDEPTDLDWLGYDEQIIIGRIRMESGGPKNGMWQMERPWPRCASKADAPPRLRSSTARLFERSRNTITG</sequence>
<dbReference type="EMBL" id="JACIIJ010000016">
    <property type="protein sequence ID" value="MBB6224590.1"/>
    <property type="molecule type" value="Genomic_DNA"/>
</dbReference>
<accession>A0A7X0DVE4</accession>
<evidence type="ECO:0000313" key="2">
    <source>
        <dbReference type="Proteomes" id="UP000517187"/>
    </source>
</evidence>
<name>A0A7X0DVE4_RHILE</name>
<dbReference type="RefSeq" id="WP_246809319.1">
    <property type="nucleotide sequence ID" value="NZ_JACIIJ010000016.1"/>
</dbReference>
<protein>
    <submittedName>
        <fullName evidence="1">Uncharacterized protein</fullName>
    </submittedName>
</protein>
<comment type="caution">
    <text evidence="1">The sequence shown here is derived from an EMBL/GenBank/DDBJ whole genome shotgun (WGS) entry which is preliminary data.</text>
</comment>
<organism evidence="1 2">
    <name type="scientific">Rhizobium leguminosarum</name>
    <dbReference type="NCBI Taxonomy" id="384"/>
    <lineage>
        <taxon>Bacteria</taxon>
        <taxon>Pseudomonadati</taxon>
        <taxon>Pseudomonadota</taxon>
        <taxon>Alphaproteobacteria</taxon>
        <taxon>Hyphomicrobiales</taxon>
        <taxon>Rhizobiaceae</taxon>
        <taxon>Rhizobium/Agrobacterium group</taxon>
        <taxon>Rhizobium</taxon>
    </lineage>
</organism>
<dbReference type="AlphaFoldDB" id="A0A7X0DVE4"/>
<evidence type="ECO:0000313" key="1">
    <source>
        <dbReference type="EMBL" id="MBB6224590.1"/>
    </source>
</evidence>
<dbReference type="Proteomes" id="UP000517187">
    <property type="component" value="Unassembled WGS sequence"/>
</dbReference>